<reference evidence="1 2" key="1">
    <citation type="journal article" date="2024" name="Plant Biotechnol. J.">
        <title>Genome and CRISPR/Cas9 system of a widespread forest tree (Populus alba) in the world.</title>
        <authorList>
            <person name="Liu Y.J."/>
            <person name="Jiang P.F."/>
            <person name="Han X.M."/>
            <person name="Li X.Y."/>
            <person name="Wang H.M."/>
            <person name="Wang Y.J."/>
            <person name="Wang X.X."/>
            <person name="Zeng Q.Y."/>
        </authorList>
    </citation>
    <scope>NUCLEOTIDE SEQUENCE [LARGE SCALE GENOMIC DNA]</scope>
    <source>
        <strain evidence="2">cv. PAL-ZL1</strain>
    </source>
</reference>
<evidence type="ECO:0000313" key="2">
    <source>
        <dbReference type="Proteomes" id="UP000309997"/>
    </source>
</evidence>
<dbReference type="Proteomes" id="UP000309997">
    <property type="component" value="Unassembled WGS sequence"/>
</dbReference>
<protein>
    <submittedName>
        <fullName evidence="1">Uncharacterized protein</fullName>
    </submittedName>
</protein>
<dbReference type="EMBL" id="RCHU02000004">
    <property type="protein sequence ID" value="KAL3597313.1"/>
    <property type="molecule type" value="Genomic_DNA"/>
</dbReference>
<evidence type="ECO:0000313" key="1">
    <source>
        <dbReference type="EMBL" id="KAL3597313.1"/>
    </source>
</evidence>
<gene>
    <name evidence="1" type="ORF">D5086_008950</name>
</gene>
<proteinExistence type="predicted"/>
<organism evidence="1 2">
    <name type="scientific">Populus alba</name>
    <name type="common">White poplar</name>
    <dbReference type="NCBI Taxonomy" id="43335"/>
    <lineage>
        <taxon>Eukaryota</taxon>
        <taxon>Viridiplantae</taxon>
        <taxon>Streptophyta</taxon>
        <taxon>Embryophyta</taxon>
        <taxon>Tracheophyta</taxon>
        <taxon>Spermatophyta</taxon>
        <taxon>Magnoliopsida</taxon>
        <taxon>eudicotyledons</taxon>
        <taxon>Gunneridae</taxon>
        <taxon>Pentapetalae</taxon>
        <taxon>rosids</taxon>
        <taxon>fabids</taxon>
        <taxon>Malpighiales</taxon>
        <taxon>Salicaceae</taxon>
        <taxon>Saliceae</taxon>
        <taxon>Populus</taxon>
    </lineage>
</organism>
<name>A0ACC4CHD1_POPAL</name>
<sequence length="81" mass="9285">MEAKGVWTRSVFMLVVVMMILRSGEVKADIKSCRENCLNKCKSYSKEECLATCWLICHPPGPTNVEDKKNSFNKINSWKDN</sequence>
<keyword evidence="2" id="KW-1185">Reference proteome</keyword>
<accession>A0ACC4CHD1</accession>
<comment type="caution">
    <text evidence="1">The sequence shown here is derived from an EMBL/GenBank/DDBJ whole genome shotgun (WGS) entry which is preliminary data.</text>
</comment>